<dbReference type="AlphaFoldDB" id="A0A3L6Q9I1"/>
<reference evidence="2" key="1">
    <citation type="journal article" date="2019" name="Nat. Commun.">
        <title>The genome of broomcorn millet.</title>
        <authorList>
            <person name="Zou C."/>
            <person name="Miki D."/>
            <person name="Li D."/>
            <person name="Tang Q."/>
            <person name="Xiao L."/>
            <person name="Rajput S."/>
            <person name="Deng P."/>
            <person name="Jia W."/>
            <person name="Huang R."/>
            <person name="Zhang M."/>
            <person name="Sun Y."/>
            <person name="Hu J."/>
            <person name="Fu X."/>
            <person name="Schnable P.S."/>
            <person name="Li F."/>
            <person name="Zhang H."/>
            <person name="Feng B."/>
            <person name="Zhu X."/>
            <person name="Liu R."/>
            <person name="Schnable J.C."/>
            <person name="Zhu J.-K."/>
            <person name="Zhang H."/>
        </authorList>
    </citation>
    <scope>NUCLEOTIDE SEQUENCE [LARGE SCALE GENOMIC DNA]</scope>
</reference>
<accession>A0A3L6Q9I1</accession>
<organism evidence="1 2">
    <name type="scientific">Panicum miliaceum</name>
    <name type="common">Proso millet</name>
    <name type="synonym">Broomcorn millet</name>
    <dbReference type="NCBI Taxonomy" id="4540"/>
    <lineage>
        <taxon>Eukaryota</taxon>
        <taxon>Viridiplantae</taxon>
        <taxon>Streptophyta</taxon>
        <taxon>Embryophyta</taxon>
        <taxon>Tracheophyta</taxon>
        <taxon>Spermatophyta</taxon>
        <taxon>Magnoliopsida</taxon>
        <taxon>Liliopsida</taxon>
        <taxon>Poales</taxon>
        <taxon>Poaceae</taxon>
        <taxon>PACMAD clade</taxon>
        <taxon>Panicoideae</taxon>
        <taxon>Panicodae</taxon>
        <taxon>Paniceae</taxon>
        <taxon>Panicinae</taxon>
        <taxon>Panicum</taxon>
        <taxon>Panicum sect. Panicum</taxon>
    </lineage>
</organism>
<gene>
    <name evidence="1" type="ORF">C2845_PM15G11560</name>
</gene>
<protein>
    <submittedName>
        <fullName evidence="1">Uncharacterized protein</fullName>
    </submittedName>
</protein>
<evidence type="ECO:0000313" key="2">
    <source>
        <dbReference type="Proteomes" id="UP000275267"/>
    </source>
</evidence>
<comment type="caution">
    <text evidence="1">The sequence shown here is derived from an EMBL/GenBank/DDBJ whole genome shotgun (WGS) entry which is preliminary data.</text>
</comment>
<dbReference type="EMBL" id="PQIB02000013">
    <property type="protein sequence ID" value="RLM74253.1"/>
    <property type="molecule type" value="Genomic_DNA"/>
</dbReference>
<dbReference type="Proteomes" id="UP000275267">
    <property type="component" value="Unassembled WGS sequence"/>
</dbReference>
<dbReference type="SUPFAM" id="SSF54211">
    <property type="entry name" value="Ribosomal protein S5 domain 2-like"/>
    <property type="match status" value="1"/>
</dbReference>
<proteinExistence type="predicted"/>
<evidence type="ECO:0000313" key="1">
    <source>
        <dbReference type="EMBL" id="RLM74253.1"/>
    </source>
</evidence>
<dbReference type="InterPro" id="IPR020568">
    <property type="entry name" value="Ribosomal_Su5_D2-typ_SF"/>
</dbReference>
<name>A0A3L6Q9I1_PANMI</name>
<sequence length="86" mass="9421">MDSLRVEVDAAQGRISVYYNGRGVPIELVFSENMGKKSEPHVTVCLQVRFANKAATIAGGTHVGYLSDRIDAHVASFLNQNGWREA</sequence>
<keyword evidence="2" id="KW-1185">Reference proteome</keyword>